<protein>
    <recommendedName>
        <fullName evidence="3">Tetratricopeptide repeat-containing protein</fullName>
    </recommendedName>
</protein>
<keyword evidence="2" id="KW-1185">Reference proteome</keyword>
<dbReference type="EMBL" id="FQUO01000019">
    <property type="protein sequence ID" value="SHG14209.1"/>
    <property type="molecule type" value="Genomic_DNA"/>
</dbReference>
<dbReference type="STRING" id="1302690.BUE76_13785"/>
<organism evidence="1 2">
    <name type="scientific">Cnuella takakiae</name>
    <dbReference type="NCBI Taxonomy" id="1302690"/>
    <lineage>
        <taxon>Bacteria</taxon>
        <taxon>Pseudomonadati</taxon>
        <taxon>Bacteroidota</taxon>
        <taxon>Chitinophagia</taxon>
        <taxon>Chitinophagales</taxon>
        <taxon>Chitinophagaceae</taxon>
        <taxon>Cnuella</taxon>
    </lineage>
</organism>
<gene>
    <name evidence="1" type="ORF">SAMN05444008_11918</name>
</gene>
<dbReference type="AlphaFoldDB" id="A0A1M5HDZ5"/>
<evidence type="ECO:0008006" key="3">
    <source>
        <dbReference type="Google" id="ProtNLM"/>
    </source>
</evidence>
<reference evidence="1 2" key="1">
    <citation type="submission" date="2016-11" db="EMBL/GenBank/DDBJ databases">
        <authorList>
            <person name="Jaros S."/>
            <person name="Januszkiewicz K."/>
            <person name="Wedrychowicz H."/>
        </authorList>
    </citation>
    <scope>NUCLEOTIDE SEQUENCE [LARGE SCALE GENOMIC DNA]</scope>
    <source>
        <strain evidence="1 2">DSM 26897</strain>
    </source>
</reference>
<dbReference type="Proteomes" id="UP000184368">
    <property type="component" value="Unassembled WGS sequence"/>
</dbReference>
<evidence type="ECO:0000313" key="2">
    <source>
        <dbReference type="Proteomes" id="UP000184368"/>
    </source>
</evidence>
<evidence type="ECO:0000313" key="1">
    <source>
        <dbReference type="EMBL" id="SHG14209.1"/>
    </source>
</evidence>
<proteinExistence type="predicted"/>
<name>A0A1M5HDZ5_9BACT</name>
<accession>A0A1M5HDZ5</accession>
<sequence>MSSRFDLIAQQVFQKDFAFCTLDELEQYAAANPYFAAAQFLLTKKLQETNPTRYQRQVQKAALYFHQPAAFEAFLLAPEFEPTQAVPEILEEEPSILVAPENETEDEAIATEILEPAPAPEAEPVAAEKPFALPVLPKLNAEPSADALAFEPFHTVDYFASQGIKLSQADLPKDKFGKQLMSFTAWLKTMKKLPASEHAKNMDPQAEARVETMAAHSVNSSDIVTETMAEIWIKQGQPAKATEIYKKLSLLHPSKKAYFAAKLENLKQ</sequence>
<dbReference type="OrthoDB" id="594666at2"/>
<dbReference type="RefSeq" id="WP_073047089.1">
    <property type="nucleotide sequence ID" value="NZ_FQUO01000019.1"/>
</dbReference>